<keyword evidence="3" id="KW-1185">Reference proteome</keyword>
<sequence>MAFVSLTLAFLVVQGCFAMDDNADGNNKKRSFGIGKLRKGLNFSNLGKLRGINFSECGKICAKYKVLPPAKYQIYLIFADVHDENVQKIAITTDDDGNFKWNFNAMVVQNEKGVDSGCYVFREYVSYAEMKEQMAKTDNRFYECFQVMYNNPEPASDPEDILEEESSPSEEEISDEQLHSPNHQTKEQNDDPEEHDEDHQDGQDDPEQDDVHQDGEETDVSSESKEED</sequence>
<proteinExistence type="predicted"/>
<name>A0A914HNX2_GLORO</name>
<reference evidence="4" key="1">
    <citation type="submission" date="2022-11" db="UniProtKB">
        <authorList>
            <consortium name="WormBaseParasite"/>
        </authorList>
    </citation>
    <scope>IDENTIFICATION</scope>
</reference>
<feature type="compositionally biased region" description="Acidic residues" evidence="1">
    <location>
        <begin position="156"/>
        <end position="175"/>
    </location>
</feature>
<dbReference type="WBParaSite" id="Gr19_v10_g2541.t1">
    <property type="protein sequence ID" value="Gr19_v10_g2541.t1"/>
    <property type="gene ID" value="Gr19_v10_g2541"/>
</dbReference>
<evidence type="ECO:0000256" key="1">
    <source>
        <dbReference type="SAM" id="MobiDB-lite"/>
    </source>
</evidence>
<feature type="compositionally biased region" description="Acidic residues" evidence="1">
    <location>
        <begin position="216"/>
        <end position="228"/>
    </location>
</feature>
<evidence type="ECO:0000313" key="4">
    <source>
        <dbReference type="WBParaSite" id="Gr19_v10_g2541.t1"/>
    </source>
</evidence>
<dbReference type="AlphaFoldDB" id="A0A914HNX2"/>
<accession>A0A914HNX2</accession>
<feature type="chain" id="PRO_5038137613" evidence="2">
    <location>
        <begin position="19"/>
        <end position="228"/>
    </location>
</feature>
<keyword evidence="2" id="KW-0732">Signal</keyword>
<feature type="region of interest" description="Disordered" evidence="1">
    <location>
        <begin position="152"/>
        <end position="228"/>
    </location>
</feature>
<dbReference type="Proteomes" id="UP000887572">
    <property type="component" value="Unplaced"/>
</dbReference>
<evidence type="ECO:0000256" key="2">
    <source>
        <dbReference type="SAM" id="SignalP"/>
    </source>
</evidence>
<organism evidence="3 4">
    <name type="scientific">Globodera rostochiensis</name>
    <name type="common">Golden nematode worm</name>
    <name type="synonym">Heterodera rostochiensis</name>
    <dbReference type="NCBI Taxonomy" id="31243"/>
    <lineage>
        <taxon>Eukaryota</taxon>
        <taxon>Metazoa</taxon>
        <taxon>Ecdysozoa</taxon>
        <taxon>Nematoda</taxon>
        <taxon>Chromadorea</taxon>
        <taxon>Rhabditida</taxon>
        <taxon>Tylenchina</taxon>
        <taxon>Tylenchomorpha</taxon>
        <taxon>Tylenchoidea</taxon>
        <taxon>Heteroderidae</taxon>
        <taxon>Heteroderinae</taxon>
        <taxon>Globodera</taxon>
    </lineage>
</organism>
<protein>
    <submittedName>
        <fullName evidence="4">Uncharacterized protein</fullName>
    </submittedName>
</protein>
<evidence type="ECO:0000313" key="3">
    <source>
        <dbReference type="Proteomes" id="UP000887572"/>
    </source>
</evidence>
<feature type="signal peptide" evidence="2">
    <location>
        <begin position="1"/>
        <end position="18"/>
    </location>
</feature>